<keyword evidence="7 9" id="KW-0924">Ammonia transport</keyword>
<feature type="transmembrane region" description="Helical" evidence="9">
    <location>
        <begin position="221"/>
        <end position="245"/>
    </location>
</feature>
<feature type="transmembrane region" description="Helical" evidence="9">
    <location>
        <begin position="154"/>
        <end position="173"/>
    </location>
</feature>
<dbReference type="InterPro" id="IPR001905">
    <property type="entry name" value="Ammonium_transpt"/>
</dbReference>
<evidence type="ECO:0000256" key="5">
    <source>
        <dbReference type="ARBA" id="ARBA00022989"/>
    </source>
</evidence>
<keyword evidence="6 9" id="KW-0472">Membrane</keyword>
<dbReference type="PANTHER" id="PTHR11730">
    <property type="entry name" value="AMMONIUM TRANSPORTER"/>
    <property type="match status" value="1"/>
</dbReference>
<keyword evidence="4 9" id="KW-0812">Transmembrane</keyword>
<proteinExistence type="inferred from homology"/>
<dbReference type="InterPro" id="IPR029020">
    <property type="entry name" value="Ammonium/urea_transptr"/>
</dbReference>
<dbReference type="InterPro" id="IPR002229">
    <property type="entry name" value="RhesusRHD"/>
</dbReference>
<dbReference type="PRINTS" id="PR00342">
    <property type="entry name" value="RHESUSRHD"/>
</dbReference>
<evidence type="ECO:0000256" key="4">
    <source>
        <dbReference type="ARBA" id="ARBA00022692"/>
    </source>
</evidence>
<feature type="transmembrane region" description="Helical" evidence="9">
    <location>
        <begin position="383"/>
        <end position="403"/>
    </location>
</feature>
<evidence type="ECO:0000256" key="8">
    <source>
        <dbReference type="ARBA" id="ARBA00045370"/>
    </source>
</evidence>
<keyword evidence="3 9" id="KW-0813">Transport</keyword>
<dbReference type="PANTHER" id="PTHR11730:SF6">
    <property type="entry name" value="AMMONIUM TRANSPORTER"/>
    <property type="match status" value="1"/>
</dbReference>
<protein>
    <recommendedName>
        <fullName evidence="9">Ammonium transporter</fullName>
    </recommendedName>
</protein>
<dbReference type="Pfam" id="PF00909">
    <property type="entry name" value="Ammonium_transp"/>
    <property type="match status" value="1"/>
</dbReference>
<feature type="transmembrane region" description="Helical" evidence="9">
    <location>
        <begin position="266"/>
        <end position="283"/>
    </location>
</feature>
<dbReference type="InterPro" id="IPR024041">
    <property type="entry name" value="NH4_transpt_AmtB-like_dom"/>
</dbReference>
<comment type="function">
    <text evidence="8">Involved in the uptake of ammonium/ammonia (NH(4)(+)/NH(3)). Transport is electrogenic.</text>
</comment>
<evidence type="ECO:0000256" key="3">
    <source>
        <dbReference type="ARBA" id="ARBA00022448"/>
    </source>
</evidence>
<feature type="transmembrane region" description="Helical" evidence="9">
    <location>
        <begin position="355"/>
        <end position="371"/>
    </location>
</feature>
<feature type="transmembrane region" description="Helical" evidence="9">
    <location>
        <begin position="295"/>
        <end position="317"/>
    </location>
</feature>
<dbReference type="SUPFAM" id="SSF111352">
    <property type="entry name" value="Ammonium transporter"/>
    <property type="match status" value="1"/>
</dbReference>
<dbReference type="GO" id="GO:0097272">
    <property type="term" value="P:ammonium homeostasis"/>
    <property type="evidence" value="ECO:0007669"/>
    <property type="project" value="TreeGrafter"/>
</dbReference>
<feature type="transmembrane region" description="Helical" evidence="9">
    <location>
        <begin position="110"/>
        <end position="134"/>
    </location>
</feature>
<evidence type="ECO:0000256" key="2">
    <source>
        <dbReference type="ARBA" id="ARBA00005887"/>
    </source>
</evidence>
<evidence type="ECO:0000256" key="1">
    <source>
        <dbReference type="ARBA" id="ARBA00004141"/>
    </source>
</evidence>
<dbReference type="GO" id="GO:0005886">
    <property type="term" value="C:plasma membrane"/>
    <property type="evidence" value="ECO:0007669"/>
    <property type="project" value="UniProtKB-SubCell"/>
</dbReference>
<feature type="transmembrane region" description="Helical" evidence="9">
    <location>
        <begin position="180"/>
        <end position="201"/>
    </location>
</feature>
<comment type="similarity">
    <text evidence="2 9">Belongs to the ammonia transporter channel (TC 1.A.11.2) family.</text>
</comment>
<keyword evidence="5 9" id="KW-1133">Transmembrane helix</keyword>
<evidence type="ECO:0000256" key="10">
    <source>
        <dbReference type="SAM" id="MobiDB-lite"/>
    </source>
</evidence>
<organism evidence="12">
    <name type="scientific">Candidatus Methanophagaceae archaeon ANME-1 ERB6</name>
    <dbReference type="NCBI Taxonomy" id="2759912"/>
    <lineage>
        <taxon>Archaea</taxon>
        <taxon>Methanobacteriati</taxon>
        <taxon>Methanobacteriota</taxon>
        <taxon>Stenosarchaea group</taxon>
        <taxon>Methanomicrobia</taxon>
        <taxon>Candidatus Methanophagales</taxon>
        <taxon>Candidatus Methanophagaceae</taxon>
    </lineage>
</organism>
<gene>
    <name evidence="12" type="ORF">FGFEBGFE_00005</name>
</gene>
<dbReference type="Gene3D" id="1.10.3430.10">
    <property type="entry name" value="Ammonium transporter AmtB like domains"/>
    <property type="match status" value="1"/>
</dbReference>
<accession>A0A7G9YWA0</accession>
<name>A0A7G9YWA0_9EURY</name>
<dbReference type="GO" id="GO:0008519">
    <property type="term" value="F:ammonium channel activity"/>
    <property type="evidence" value="ECO:0007669"/>
    <property type="project" value="InterPro"/>
</dbReference>
<evidence type="ECO:0000256" key="6">
    <source>
        <dbReference type="ARBA" id="ARBA00023136"/>
    </source>
</evidence>
<evidence type="ECO:0000256" key="9">
    <source>
        <dbReference type="RuleBase" id="RU362002"/>
    </source>
</evidence>
<feature type="transmembrane region" description="Helical" evidence="9">
    <location>
        <begin position="423"/>
        <end position="451"/>
    </location>
</feature>
<feature type="region of interest" description="Disordered" evidence="10">
    <location>
        <begin position="1"/>
        <end position="21"/>
    </location>
</feature>
<dbReference type="NCBIfam" id="TIGR00836">
    <property type="entry name" value="amt"/>
    <property type="match status" value="1"/>
</dbReference>
<feature type="transmembrane region" description="Helical" evidence="9">
    <location>
        <begin position="30"/>
        <end position="49"/>
    </location>
</feature>
<dbReference type="PROSITE" id="PS01219">
    <property type="entry name" value="AMMONIUM_TRANSP"/>
    <property type="match status" value="1"/>
</dbReference>
<evidence type="ECO:0000259" key="11">
    <source>
        <dbReference type="Pfam" id="PF00909"/>
    </source>
</evidence>
<feature type="transmembrane region" description="Helical" evidence="9">
    <location>
        <begin position="69"/>
        <end position="89"/>
    </location>
</feature>
<dbReference type="EMBL" id="MT631506">
    <property type="protein sequence ID" value="QNO52284.1"/>
    <property type="molecule type" value="Genomic_DNA"/>
</dbReference>
<feature type="transmembrane region" description="Helical" evidence="9">
    <location>
        <begin position="329"/>
        <end position="349"/>
    </location>
</feature>
<reference evidence="12" key="1">
    <citation type="submission" date="2020-06" db="EMBL/GenBank/DDBJ databases">
        <title>Unique genomic features of the anaerobic methanotrophic archaea.</title>
        <authorList>
            <person name="Chadwick G.L."/>
            <person name="Skennerton C.T."/>
            <person name="Laso-Perez R."/>
            <person name="Leu A.O."/>
            <person name="Speth D.R."/>
            <person name="Yu H."/>
            <person name="Morgan-Lang C."/>
            <person name="Hatzenpichler R."/>
            <person name="Goudeau D."/>
            <person name="Malmstrom R."/>
            <person name="Brazelton W.J."/>
            <person name="Woyke T."/>
            <person name="Hallam S.J."/>
            <person name="Tyson G.W."/>
            <person name="Wegener G."/>
            <person name="Boetius A."/>
            <person name="Orphan V."/>
        </authorList>
    </citation>
    <scope>NUCLEOTIDE SEQUENCE</scope>
</reference>
<sequence>MSEQEVNKKEKMGKVKSEKKRETPIGRRQLAVVLVFALVMMLALIQGVMAGDPTGARTLEEDPGAPVDYVWVLICGFLVMFMQPGFAMLEAGFSRAKNVTNVLMKNLVDYSVGSLAFFAVGFALMMGTSAYLLVGTDGFFLAGEAYDVGTSLTWFFMLVFCATAATIVSGAIAERPKFSVYVIYSVIICAFIYPIYGHWLWGGGWLSSADFMTSLGGGYGALDFAGSGVVHAVGGYVALAGCLLLGPRIGKYTKEGKPIPIPGHSITFAVLGAFILWFGWFGFNPGSTLSAHELRISVIAVNTNLCAAAAAMTAMFITWKKFGKADVVMTVNGAVAGLVAITAACAWVAPWASVVIGIVAGFIVCYGYWFLERRGVDDVVGAIPVHGLNGTWGLLALGLFADGTYGNYATAAPFITGLFYGNAGFFGCQLISVVVNFAWAFGTGFLLFYILKHTLGIRVSPEEELAGLDISEHGVVTYPDFVYSEPARPTRIIRMSEAVIERENEPKTGEKGG</sequence>
<dbReference type="AlphaFoldDB" id="A0A7G9YWA0"/>
<evidence type="ECO:0000313" key="12">
    <source>
        <dbReference type="EMBL" id="QNO52284.1"/>
    </source>
</evidence>
<comment type="subcellular location">
    <subcellularLocation>
        <location evidence="9">Cell membrane</location>
        <topology evidence="9">Multi-pass membrane protein</topology>
    </subcellularLocation>
    <subcellularLocation>
        <location evidence="1">Membrane</location>
        <topology evidence="1">Multi-pass membrane protein</topology>
    </subcellularLocation>
</comment>
<feature type="domain" description="Ammonium transporter AmtB-like" evidence="11">
    <location>
        <begin position="70"/>
        <end position="478"/>
    </location>
</feature>
<dbReference type="InterPro" id="IPR018047">
    <property type="entry name" value="Ammonium_transpt_CS"/>
</dbReference>
<evidence type="ECO:0000256" key="7">
    <source>
        <dbReference type="ARBA" id="ARBA00023177"/>
    </source>
</evidence>